<accession>A0A3N0XZJ8</accession>
<evidence type="ECO:0000313" key="2">
    <source>
        <dbReference type="EMBL" id="ROK35865.1"/>
    </source>
</evidence>
<feature type="compositionally biased region" description="Basic residues" evidence="1">
    <location>
        <begin position="24"/>
        <end position="37"/>
    </location>
</feature>
<proteinExistence type="predicted"/>
<dbReference type="AlphaFoldDB" id="A0A3N0XZJ8"/>
<gene>
    <name evidence="2" type="ORF">DPX16_17608</name>
</gene>
<feature type="region of interest" description="Disordered" evidence="1">
    <location>
        <begin position="1"/>
        <end position="56"/>
    </location>
</feature>
<comment type="caution">
    <text evidence="2">The sequence shown here is derived from an EMBL/GenBank/DDBJ whole genome shotgun (WGS) entry which is preliminary data.</text>
</comment>
<evidence type="ECO:0000256" key="1">
    <source>
        <dbReference type="SAM" id="MobiDB-lite"/>
    </source>
</evidence>
<evidence type="ECO:0000313" key="3">
    <source>
        <dbReference type="Proteomes" id="UP000281406"/>
    </source>
</evidence>
<name>A0A3N0XZJ8_ANAGA</name>
<sequence length="154" mass="17246">MNVLRESSQYSLTSSDSDQERQRQREKRGKGVRKRARPTPSGPSPAAGERIDKAAEEKMGRVETLKDKMEGQKLGVGKMEEEYSGKIRNRNMNCCAHTRTSSHVTSVTVGDGIGPSYAIQIYTIKATEAHESMFFRTHVRKHTQSSVLLGYTIN</sequence>
<feature type="compositionally biased region" description="Low complexity" evidence="1">
    <location>
        <begin position="7"/>
        <end position="16"/>
    </location>
</feature>
<protein>
    <submittedName>
        <fullName evidence="2">Uncharacterized protein</fullName>
    </submittedName>
</protein>
<reference evidence="2 3" key="1">
    <citation type="submission" date="2018-10" db="EMBL/GenBank/DDBJ databases">
        <title>Genome assembly for a Yunnan-Guizhou Plateau 3E fish, Anabarilius grahami (Regan), and its evolutionary and genetic applications.</title>
        <authorList>
            <person name="Jiang W."/>
        </authorList>
    </citation>
    <scope>NUCLEOTIDE SEQUENCE [LARGE SCALE GENOMIC DNA]</scope>
    <source>
        <strain evidence="2">AG-KIZ</strain>
        <tissue evidence="2">Muscle</tissue>
    </source>
</reference>
<keyword evidence="3" id="KW-1185">Reference proteome</keyword>
<organism evidence="2 3">
    <name type="scientific">Anabarilius grahami</name>
    <name type="common">Kanglang fish</name>
    <name type="synonym">Barilius grahami</name>
    <dbReference type="NCBI Taxonomy" id="495550"/>
    <lineage>
        <taxon>Eukaryota</taxon>
        <taxon>Metazoa</taxon>
        <taxon>Chordata</taxon>
        <taxon>Craniata</taxon>
        <taxon>Vertebrata</taxon>
        <taxon>Euteleostomi</taxon>
        <taxon>Actinopterygii</taxon>
        <taxon>Neopterygii</taxon>
        <taxon>Teleostei</taxon>
        <taxon>Ostariophysi</taxon>
        <taxon>Cypriniformes</taxon>
        <taxon>Xenocyprididae</taxon>
        <taxon>Xenocypridinae</taxon>
        <taxon>Xenocypridinae incertae sedis</taxon>
        <taxon>Anabarilius</taxon>
    </lineage>
</organism>
<dbReference type="Proteomes" id="UP000281406">
    <property type="component" value="Unassembled WGS sequence"/>
</dbReference>
<dbReference type="EMBL" id="RJVU01057109">
    <property type="protein sequence ID" value="ROK35865.1"/>
    <property type="molecule type" value="Genomic_DNA"/>
</dbReference>